<sequence>MGAIRIQARLTPVMTDANGSRNNSNSRRQRRSARLTADNDATRIGVAPRKGTEGKTAPTQQPSSVVGRRSRRRRPVGRQIAVATGPSDQLLNPTGSSRVSRIEGLSNQTTPLSKRQNSGASSRPGALRAVPPSRLLVPGQSSAKGRRNSSDRTASNKAATAGSVPLLSSLGRRRSRRPKLSKYMISAIWILVGGLGLATIFGTILANRPGGEPNAAVTASVLATDSDSSAKFPIALGQEIPKLQAQLDKLTTLYPELQFKAFYIDVDTGDYVDIDGRGAIAAASTIKLPILLAFFEEIDKGNIDPNQTIAILPEQIAEGSGDMQISPPGTQFTAIEVATQMIVNSDNTATNMMIDLLGGAEVLNERFVSYGLEETRLNNPLPDIEGANTTSARDLVHSMLLVQSDRLKMRSRDRVLNILERTENKRLLPAGLEEQGALTYNKTGFIDKMLGDVALVDLSNGKRYVISVLVESPDNDGRALDLIHGISERTFQYTDQAIQPAVTPLGNPESNPESNPEGSPAASSPADSSQPSNSSAPPNGTRDTTTTQPQTERASSPAASEPSTTEDPYPSANPE</sequence>
<dbReference type="Pfam" id="PF13354">
    <property type="entry name" value="Beta-lactamase2"/>
    <property type="match status" value="1"/>
</dbReference>
<evidence type="ECO:0000256" key="1">
    <source>
        <dbReference type="SAM" id="MobiDB-lite"/>
    </source>
</evidence>
<proteinExistence type="predicted"/>
<evidence type="ECO:0000313" key="4">
    <source>
        <dbReference type="EMBL" id="PZO14118.1"/>
    </source>
</evidence>
<evidence type="ECO:0000256" key="2">
    <source>
        <dbReference type="SAM" id="Phobius"/>
    </source>
</evidence>
<dbReference type="PANTHER" id="PTHR35333">
    <property type="entry name" value="BETA-LACTAMASE"/>
    <property type="match status" value="1"/>
</dbReference>
<feature type="compositionally biased region" description="Low complexity" evidence="1">
    <location>
        <begin position="512"/>
        <end position="566"/>
    </location>
</feature>
<evidence type="ECO:0000313" key="5">
    <source>
        <dbReference type="Proteomes" id="UP000249354"/>
    </source>
</evidence>
<dbReference type="SUPFAM" id="SSF56601">
    <property type="entry name" value="beta-lactamase/transpeptidase-like"/>
    <property type="match status" value="1"/>
</dbReference>
<gene>
    <name evidence="4" type="ORF">DCF25_15325</name>
</gene>
<dbReference type="Proteomes" id="UP000249354">
    <property type="component" value="Unassembled WGS sequence"/>
</dbReference>
<accession>A0A2W4W4Q5</accession>
<protein>
    <recommendedName>
        <fullName evidence="3">Beta-lactamase class A catalytic domain-containing protein</fullName>
    </recommendedName>
</protein>
<keyword evidence="2" id="KW-1133">Transmembrane helix</keyword>
<comment type="caution">
    <text evidence="4">The sequence shown here is derived from an EMBL/GenBank/DDBJ whole genome shotgun (WGS) entry which is preliminary data.</text>
</comment>
<reference evidence="4 5" key="2">
    <citation type="submission" date="2018-06" db="EMBL/GenBank/DDBJ databases">
        <title>Metagenomic assembly of (sub)arctic Cyanobacteria and their associated microbiome from non-axenic cultures.</title>
        <authorList>
            <person name="Baurain D."/>
        </authorList>
    </citation>
    <scope>NUCLEOTIDE SEQUENCE [LARGE SCALE GENOMIC DNA]</scope>
    <source>
        <strain evidence="4">ULC129bin1</strain>
    </source>
</reference>
<dbReference type="GO" id="GO:0008800">
    <property type="term" value="F:beta-lactamase activity"/>
    <property type="evidence" value="ECO:0007669"/>
    <property type="project" value="InterPro"/>
</dbReference>
<feature type="region of interest" description="Disordered" evidence="1">
    <location>
        <begin position="11"/>
        <end position="160"/>
    </location>
</feature>
<keyword evidence="2" id="KW-0472">Membrane</keyword>
<dbReference type="InterPro" id="IPR000871">
    <property type="entry name" value="Beta-lactam_class-A"/>
</dbReference>
<dbReference type="GO" id="GO:0030655">
    <property type="term" value="P:beta-lactam antibiotic catabolic process"/>
    <property type="evidence" value="ECO:0007669"/>
    <property type="project" value="InterPro"/>
</dbReference>
<dbReference type="AlphaFoldDB" id="A0A2W4W4Q5"/>
<dbReference type="InterPro" id="IPR012338">
    <property type="entry name" value="Beta-lactam/transpept-like"/>
</dbReference>
<feature type="region of interest" description="Disordered" evidence="1">
    <location>
        <begin position="501"/>
        <end position="575"/>
    </location>
</feature>
<keyword evidence="2" id="KW-0812">Transmembrane</keyword>
<evidence type="ECO:0000259" key="3">
    <source>
        <dbReference type="Pfam" id="PF13354"/>
    </source>
</evidence>
<feature type="domain" description="Beta-lactamase class A catalytic" evidence="3">
    <location>
        <begin position="262"/>
        <end position="470"/>
    </location>
</feature>
<feature type="compositionally biased region" description="Polar residues" evidence="1">
    <location>
        <begin position="86"/>
        <end position="121"/>
    </location>
</feature>
<dbReference type="EMBL" id="QBMC01000113">
    <property type="protein sequence ID" value="PZO14118.1"/>
    <property type="molecule type" value="Genomic_DNA"/>
</dbReference>
<dbReference type="PANTHER" id="PTHR35333:SF4">
    <property type="entry name" value="SLR0121 PROTEIN"/>
    <property type="match status" value="1"/>
</dbReference>
<dbReference type="Gene3D" id="3.40.710.10">
    <property type="entry name" value="DD-peptidase/beta-lactamase superfamily"/>
    <property type="match status" value="1"/>
</dbReference>
<dbReference type="GO" id="GO:0046677">
    <property type="term" value="P:response to antibiotic"/>
    <property type="evidence" value="ECO:0007669"/>
    <property type="project" value="InterPro"/>
</dbReference>
<organism evidence="4 5">
    <name type="scientific">Leptolyngbya foveolarum</name>
    <dbReference type="NCBI Taxonomy" id="47253"/>
    <lineage>
        <taxon>Bacteria</taxon>
        <taxon>Bacillati</taxon>
        <taxon>Cyanobacteriota</taxon>
        <taxon>Cyanophyceae</taxon>
        <taxon>Leptolyngbyales</taxon>
        <taxon>Leptolyngbyaceae</taxon>
        <taxon>Leptolyngbya group</taxon>
        <taxon>Leptolyngbya</taxon>
    </lineage>
</organism>
<reference evidence="5" key="1">
    <citation type="submission" date="2018-04" db="EMBL/GenBank/DDBJ databases">
        <authorList>
            <person name="Cornet L."/>
        </authorList>
    </citation>
    <scope>NUCLEOTIDE SEQUENCE [LARGE SCALE GENOMIC DNA]</scope>
</reference>
<dbReference type="InterPro" id="IPR045155">
    <property type="entry name" value="Beta-lactam_cat"/>
</dbReference>
<feature type="transmembrane region" description="Helical" evidence="2">
    <location>
        <begin position="183"/>
        <end position="206"/>
    </location>
</feature>
<name>A0A2W4W4Q5_9CYAN</name>